<evidence type="ECO:0000256" key="3">
    <source>
        <dbReference type="SAM" id="MobiDB-lite"/>
    </source>
</evidence>
<dbReference type="Gene3D" id="3.20.20.80">
    <property type="entry name" value="Glycosidases"/>
    <property type="match status" value="1"/>
</dbReference>
<dbReference type="AlphaFoldDB" id="A0ABD3EIB9"/>
<dbReference type="EMBL" id="JAVIJP010000005">
    <property type="protein sequence ID" value="KAL3652855.1"/>
    <property type="molecule type" value="Genomic_DNA"/>
</dbReference>
<keyword evidence="5" id="KW-1185">Reference proteome</keyword>
<organism evidence="4 5">
    <name type="scientific">Castilleja foliolosa</name>
    <dbReference type="NCBI Taxonomy" id="1961234"/>
    <lineage>
        <taxon>Eukaryota</taxon>
        <taxon>Viridiplantae</taxon>
        <taxon>Streptophyta</taxon>
        <taxon>Embryophyta</taxon>
        <taxon>Tracheophyta</taxon>
        <taxon>Spermatophyta</taxon>
        <taxon>Magnoliopsida</taxon>
        <taxon>eudicotyledons</taxon>
        <taxon>Gunneridae</taxon>
        <taxon>Pentapetalae</taxon>
        <taxon>asterids</taxon>
        <taxon>lamiids</taxon>
        <taxon>Lamiales</taxon>
        <taxon>Orobanchaceae</taxon>
        <taxon>Pedicularideae</taxon>
        <taxon>Castillejinae</taxon>
        <taxon>Castilleja</taxon>
    </lineage>
</organism>
<dbReference type="GO" id="GO:0016787">
    <property type="term" value="F:hydrolase activity"/>
    <property type="evidence" value="ECO:0007669"/>
    <property type="project" value="UniProtKB-KW"/>
</dbReference>
<reference evidence="5" key="1">
    <citation type="journal article" date="2024" name="IScience">
        <title>Strigolactones Initiate the Formation of Haustorium-like Structures in Castilleja.</title>
        <authorList>
            <person name="Buerger M."/>
            <person name="Peterson D."/>
            <person name="Chory J."/>
        </authorList>
    </citation>
    <scope>NUCLEOTIDE SEQUENCE [LARGE SCALE GENOMIC DNA]</scope>
</reference>
<name>A0ABD3EIB9_9LAMI</name>
<dbReference type="InterPro" id="IPR001360">
    <property type="entry name" value="Glyco_hydro_1"/>
</dbReference>
<protein>
    <submittedName>
        <fullName evidence="4">Uncharacterized protein</fullName>
    </submittedName>
</protein>
<accession>A0ABD3EIB9</accession>
<dbReference type="Proteomes" id="UP001632038">
    <property type="component" value="Unassembled WGS sequence"/>
</dbReference>
<dbReference type="PROSITE" id="PS00653">
    <property type="entry name" value="GLYCOSYL_HYDROL_F1_2"/>
    <property type="match status" value="1"/>
</dbReference>
<sequence length="126" mass="13091">MQDGFLFGAATSAYQIEGGFNEDVNNPVSDWALPIKCSINPLSVTPDPISHASPVSSFSNWASNSNDKALQESRRTNIFGVDLVKGKALMVVRGGDGGSNFGKSNSGGTPAGLGCEKMKPILNGGD</sequence>
<comment type="caution">
    <text evidence="4">The sequence shown here is derived from an EMBL/GenBank/DDBJ whole genome shotgun (WGS) entry which is preliminary data.</text>
</comment>
<evidence type="ECO:0000313" key="5">
    <source>
        <dbReference type="Proteomes" id="UP001632038"/>
    </source>
</evidence>
<keyword evidence="2" id="KW-0378">Hydrolase</keyword>
<evidence type="ECO:0000256" key="1">
    <source>
        <dbReference type="ARBA" id="ARBA00010838"/>
    </source>
</evidence>
<evidence type="ECO:0000313" key="4">
    <source>
        <dbReference type="EMBL" id="KAL3652855.1"/>
    </source>
</evidence>
<dbReference type="InterPro" id="IPR017853">
    <property type="entry name" value="GH"/>
</dbReference>
<proteinExistence type="inferred from homology"/>
<dbReference type="InterPro" id="IPR033132">
    <property type="entry name" value="GH_1_N_CS"/>
</dbReference>
<dbReference type="SUPFAM" id="SSF51445">
    <property type="entry name" value="(Trans)glycosidases"/>
    <property type="match status" value="1"/>
</dbReference>
<feature type="region of interest" description="Disordered" evidence="3">
    <location>
        <begin position="99"/>
        <end position="126"/>
    </location>
</feature>
<evidence type="ECO:0000256" key="2">
    <source>
        <dbReference type="ARBA" id="ARBA00022801"/>
    </source>
</evidence>
<dbReference type="Pfam" id="PF00232">
    <property type="entry name" value="Glyco_hydro_1"/>
    <property type="match status" value="1"/>
</dbReference>
<gene>
    <name evidence="4" type="ORF">CASFOL_002536</name>
</gene>
<comment type="similarity">
    <text evidence="1">Belongs to the glycosyl hydrolase 1 family.</text>
</comment>